<dbReference type="Gene3D" id="3.30.450.180">
    <property type="match status" value="1"/>
</dbReference>
<feature type="domain" description="HTH cro/C1-type" evidence="1">
    <location>
        <begin position="21"/>
        <end position="75"/>
    </location>
</feature>
<sequence length="273" mass="30848">MNLQEDSGGNRQVTESAGYILKSWRRQRRYSQLKLALELDISSKHISFIETGKSIPSKEMILKIGEFLFIPKREVNRILLSAGHAPVYSELPISDAALKPVTSAISQMIENHMPYPAIVLNQAWDIVKVNDSASRLLSELGFSGHKNLLEAIIQEHPGSSKILNFHQTATVILLRLRQEISMLGDPGYLKAFERRLKERLFKDKEIVDLPEPEDGIVLSTKFQLSNHSLSFFSIIAQLGTVQDVVVSEFKVELMFPADEKTKEFYSVAHKKSV</sequence>
<dbReference type="EMBL" id="UOFU01000129">
    <property type="protein sequence ID" value="VAW97771.1"/>
    <property type="molecule type" value="Genomic_DNA"/>
</dbReference>
<gene>
    <name evidence="2" type="ORF">MNBD_GAMMA20-2243</name>
</gene>
<dbReference type="PANTHER" id="PTHR35010:SF4">
    <property type="entry name" value="BLL5781 PROTEIN"/>
    <property type="match status" value="1"/>
</dbReference>
<dbReference type="SMART" id="SM00530">
    <property type="entry name" value="HTH_XRE"/>
    <property type="match status" value="1"/>
</dbReference>
<protein>
    <recommendedName>
        <fullName evidence="1">HTH cro/C1-type domain-containing protein</fullName>
    </recommendedName>
</protein>
<dbReference type="SUPFAM" id="SSF47413">
    <property type="entry name" value="lambda repressor-like DNA-binding domains"/>
    <property type="match status" value="1"/>
</dbReference>
<reference evidence="2" key="1">
    <citation type="submission" date="2018-06" db="EMBL/GenBank/DDBJ databases">
        <authorList>
            <person name="Zhirakovskaya E."/>
        </authorList>
    </citation>
    <scope>NUCLEOTIDE SEQUENCE</scope>
</reference>
<organism evidence="2">
    <name type="scientific">hydrothermal vent metagenome</name>
    <dbReference type="NCBI Taxonomy" id="652676"/>
    <lineage>
        <taxon>unclassified sequences</taxon>
        <taxon>metagenomes</taxon>
        <taxon>ecological metagenomes</taxon>
    </lineage>
</organism>
<accession>A0A3B1A165</accession>
<dbReference type="PROSITE" id="PS50943">
    <property type="entry name" value="HTH_CROC1"/>
    <property type="match status" value="1"/>
</dbReference>
<dbReference type="InterPro" id="IPR010982">
    <property type="entry name" value="Lambda_DNA-bd_dom_sf"/>
</dbReference>
<dbReference type="Pfam" id="PF01381">
    <property type="entry name" value="HTH_3"/>
    <property type="match status" value="1"/>
</dbReference>
<dbReference type="InterPro" id="IPR001387">
    <property type="entry name" value="Cro/C1-type_HTH"/>
</dbReference>
<dbReference type="PANTHER" id="PTHR35010">
    <property type="entry name" value="BLL4672 PROTEIN-RELATED"/>
    <property type="match status" value="1"/>
</dbReference>
<dbReference type="InterPro" id="IPR041413">
    <property type="entry name" value="MLTR_LBD"/>
</dbReference>
<dbReference type="CDD" id="cd00093">
    <property type="entry name" value="HTH_XRE"/>
    <property type="match status" value="1"/>
</dbReference>
<proteinExistence type="predicted"/>
<evidence type="ECO:0000259" key="1">
    <source>
        <dbReference type="PROSITE" id="PS50943"/>
    </source>
</evidence>
<name>A0A3B1A165_9ZZZZ</name>
<dbReference type="GO" id="GO:0003677">
    <property type="term" value="F:DNA binding"/>
    <property type="evidence" value="ECO:0007669"/>
    <property type="project" value="InterPro"/>
</dbReference>
<dbReference type="AlphaFoldDB" id="A0A3B1A165"/>
<dbReference type="Gene3D" id="1.10.260.40">
    <property type="entry name" value="lambda repressor-like DNA-binding domains"/>
    <property type="match status" value="1"/>
</dbReference>
<dbReference type="Pfam" id="PF17765">
    <property type="entry name" value="MLTR_LBD"/>
    <property type="match status" value="1"/>
</dbReference>
<evidence type="ECO:0000313" key="2">
    <source>
        <dbReference type="EMBL" id="VAW97771.1"/>
    </source>
</evidence>